<feature type="region of interest" description="Disordered" evidence="1">
    <location>
        <begin position="827"/>
        <end position="856"/>
    </location>
</feature>
<dbReference type="EMBL" id="JAVRRL010000005">
    <property type="protein sequence ID" value="KAK5117398.1"/>
    <property type="molecule type" value="Genomic_DNA"/>
</dbReference>
<feature type="domain" description="URB1 C-terminal" evidence="3">
    <location>
        <begin position="878"/>
        <end position="1077"/>
    </location>
</feature>
<evidence type="ECO:0000259" key="2">
    <source>
        <dbReference type="Pfam" id="PF11707"/>
    </source>
</evidence>
<dbReference type="Pfam" id="PF16201">
    <property type="entry name" value="NopRA1"/>
    <property type="match status" value="1"/>
</dbReference>
<feature type="compositionally biased region" description="Basic and acidic residues" evidence="1">
    <location>
        <begin position="1"/>
        <end position="13"/>
    </location>
</feature>
<dbReference type="GO" id="GO:0000466">
    <property type="term" value="P:maturation of 5.8S rRNA from tricistronic rRNA transcript (SSU-rRNA, 5.8S rRNA, LSU-rRNA)"/>
    <property type="evidence" value="ECO:0007669"/>
    <property type="project" value="TreeGrafter"/>
</dbReference>
<organism evidence="5 6">
    <name type="scientific">Meristemomyces frigidus</name>
    <dbReference type="NCBI Taxonomy" id="1508187"/>
    <lineage>
        <taxon>Eukaryota</taxon>
        <taxon>Fungi</taxon>
        <taxon>Dikarya</taxon>
        <taxon>Ascomycota</taxon>
        <taxon>Pezizomycotina</taxon>
        <taxon>Dothideomycetes</taxon>
        <taxon>Dothideomycetidae</taxon>
        <taxon>Mycosphaerellales</taxon>
        <taxon>Teratosphaeriaceae</taxon>
        <taxon>Meristemomyces</taxon>
    </lineage>
</organism>
<dbReference type="AlphaFoldDB" id="A0AAN7YS55"/>
<dbReference type="PANTHER" id="PTHR13500:SF0">
    <property type="entry name" value="NUCLEOLAR PRE-RIBOSOMAL-ASSOCIATED PROTEIN 1"/>
    <property type="match status" value="1"/>
</dbReference>
<dbReference type="PANTHER" id="PTHR13500">
    <property type="entry name" value="NUCLEOLAR PRERIBOSOMAL-ASSOCIATED PROTEIN 1"/>
    <property type="match status" value="1"/>
</dbReference>
<name>A0AAN7YS55_9PEZI</name>
<dbReference type="Pfam" id="PF26140">
    <property type="entry name" value="HEAT_URB1"/>
    <property type="match status" value="1"/>
</dbReference>
<dbReference type="InterPro" id="IPR059018">
    <property type="entry name" value="HEAT_URB1"/>
</dbReference>
<sequence length="1117" mass="125707">MSKRQREEQDTSRPPKRSKPDFQPPAVEEIHYARQLQQLLTFRQDGIDQLRTGLASFKAFLETILYRRDEDNRGRLLSILREYLDTQKPADTQDTSNPFLTQLWQAWSFASQNNNDYLSSSVSAILALLVRTLSSLLDFRDHGILLCRTVLQNQHLRLVKRGLDAPKHKDFVISPCLRLLTEVVTFDGGALARESYKRREHTFDINSVRRNLSLHRADVSEEEAKRKPSVRTLTVRFVLAHLKYLHEGGKVDLLKSRPLCIALLHHLADDPSDLVSEILAVTEQHVLRDVEVPRSVKATLLTQHNLERVTEVATRSVEGHASADRAFAWLKAVCTTVSYGILRTSGWYPAGTTKLEFQSTITTGIIDLGLDSIDFYDRAERPDVRNHALLDWSLTLRPHSDSTERELLLSCFIAAPELVAPYFSEKNMQLEPKLSNTWIGYASVLFEVIRLDLPSQLGNTEDEGYAELPPQTTVVLENVLPRPLTQKILTRCLNQSSELITFFAIRILVLAFQKLEKILAEMRQAADLATPENARLWREASNRLLAGFTLRAPVVKDIVAAFRKMTDDDEHALQCEAGTRLLRLYSEVTPIQVLDEQFDVSAPLTLALSRSAVPGDSTDDDDAMVHVKALRSLELEHLLTIAQRSSGMRWFGKQGGLESSPVVSLLQLHLQDKYNRQIRTLLSNVLSKHSLIVRDVELDALLASLIGAKDDKEIWTFLDDCLVRATKQPVKYLDLLETAMHTSDQSRLGESSTIVPGLLVAVVVEQKTFVTGKPAIVKWIEFYWHCLDECIRGALSDSRFGSDHGIGSATGETIDHRREMLASVKVTSSTTSTVTENPVQPPTSLPFTEPQPESDNRPELFRWAQKDLSLAIEDGDISALILCLCSQHPEIRQQALAQLRILFLKLQTQGLDESGHITVLIGELIETNERQYLPSIKPLPYLTGCFATRALAVLNEPTHFMYPKLCHFIMKSPEWRSARLPSYWLANTIHAQPVEDETYWRGIFWVLEWLVDCLLTPADLEILRRGAVFEKVMGVYSSPGAARMKGVRTAVMEILFRAGCVDGGCDVLASRTGALAWLDITNERKDDVAGLVRKMVLEGCDGKRIRGWSGGVPTEAM</sequence>
<gene>
    <name evidence="5" type="ORF">LTR62_006016</name>
</gene>
<accession>A0AAN7YS55</accession>
<feature type="domain" description="URB1 N-terminal" evidence="2">
    <location>
        <begin position="100"/>
        <end position="441"/>
    </location>
</feature>
<evidence type="ECO:0000313" key="5">
    <source>
        <dbReference type="EMBL" id="KAK5117398.1"/>
    </source>
</evidence>
<feature type="region of interest" description="Disordered" evidence="1">
    <location>
        <begin position="1"/>
        <end position="24"/>
    </location>
</feature>
<evidence type="ECO:0000256" key="1">
    <source>
        <dbReference type="SAM" id="MobiDB-lite"/>
    </source>
</evidence>
<protein>
    <recommendedName>
        <fullName evidence="7">Nucleolar pre-ribosomal-associated protein 1</fullName>
    </recommendedName>
</protein>
<dbReference type="Pfam" id="PF11707">
    <property type="entry name" value="Npa1"/>
    <property type="match status" value="1"/>
</dbReference>
<dbReference type="GO" id="GO:0000463">
    <property type="term" value="P:maturation of LSU-rRNA from tricistronic rRNA transcript (SSU-rRNA, 5.8S rRNA, LSU-rRNA)"/>
    <property type="evidence" value="ECO:0007669"/>
    <property type="project" value="TreeGrafter"/>
</dbReference>
<dbReference type="GO" id="GO:0005730">
    <property type="term" value="C:nucleolus"/>
    <property type="evidence" value="ECO:0007669"/>
    <property type="project" value="TreeGrafter"/>
</dbReference>
<feature type="domain" description="URB1 central HEAT repeat" evidence="4">
    <location>
        <begin position="645"/>
        <end position="787"/>
    </location>
</feature>
<dbReference type="InterPro" id="IPR032436">
    <property type="entry name" value="URB1_C"/>
</dbReference>
<evidence type="ECO:0000259" key="4">
    <source>
        <dbReference type="Pfam" id="PF26140"/>
    </source>
</evidence>
<reference evidence="5" key="1">
    <citation type="submission" date="2023-08" db="EMBL/GenBank/DDBJ databases">
        <title>Black Yeasts Isolated from many extreme environments.</title>
        <authorList>
            <person name="Coleine C."/>
            <person name="Stajich J.E."/>
            <person name="Selbmann L."/>
        </authorList>
    </citation>
    <scope>NUCLEOTIDE SEQUENCE</scope>
    <source>
        <strain evidence="5">CCFEE 5401</strain>
    </source>
</reference>
<evidence type="ECO:0008006" key="7">
    <source>
        <dbReference type="Google" id="ProtNLM"/>
    </source>
</evidence>
<dbReference type="InterPro" id="IPR039844">
    <property type="entry name" value="URB1"/>
</dbReference>
<evidence type="ECO:0000259" key="3">
    <source>
        <dbReference type="Pfam" id="PF16201"/>
    </source>
</evidence>
<dbReference type="Proteomes" id="UP001310890">
    <property type="component" value="Unassembled WGS sequence"/>
</dbReference>
<comment type="caution">
    <text evidence="5">The sequence shown here is derived from an EMBL/GenBank/DDBJ whole genome shotgun (WGS) entry which is preliminary data.</text>
</comment>
<proteinExistence type="predicted"/>
<dbReference type="InterPro" id="IPR021714">
    <property type="entry name" value="URB1_N"/>
</dbReference>
<evidence type="ECO:0000313" key="6">
    <source>
        <dbReference type="Proteomes" id="UP001310890"/>
    </source>
</evidence>